<feature type="compositionally biased region" description="Basic and acidic residues" evidence="1">
    <location>
        <begin position="68"/>
        <end position="80"/>
    </location>
</feature>
<proteinExistence type="predicted"/>
<dbReference type="InterPro" id="IPR012677">
    <property type="entry name" value="Nucleotide-bd_a/b_plait_sf"/>
</dbReference>
<name>A0A9P4IUY2_9PEZI</name>
<dbReference type="EMBL" id="ML978121">
    <property type="protein sequence ID" value="KAF2104761.1"/>
    <property type="molecule type" value="Genomic_DNA"/>
</dbReference>
<dbReference type="Proteomes" id="UP000799772">
    <property type="component" value="Unassembled WGS sequence"/>
</dbReference>
<gene>
    <name evidence="3" type="ORF">NA57DRAFT_51565</name>
</gene>
<comment type="caution">
    <text evidence="3">The sequence shown here is derived from an EMBL/GenBank/DDBJ whole genome shotgun (WGS) entry which is preliminary data.</text>
</comment>
<dbReference type="InterPro" id="IPR035979">
    <property type="entry name" value="RBD_domain_sf"/>
</dbReference>
<protein>
    <recommendedName>
        <fullName evidence="2">RRM domain-containing protein</fullName>
    </recommendedName>
</protein>
<reference evidence="3" key="1">
    <citation type="journal article" date="2020" name="Stud. Mycol.">
        <title>101 Dothideomycetes genomes: a test case for predicting lifestyles and emergence of pathogens.</title>
        <authorList>
            <person name="Haridas S."/>
            <person name="Albert R."/>
            <person name="Binder M."/>
            <person name="Bloem J."/>
            <person name="Labutti K."/>
            <person name="Salamov A."/>
            <person name="Andreopoulos B."/>
            <person name="Baker S."/>
            <person name="Barry K."/>
            <person name="Bills G."/>
            <person name="Bluhm B."/>
            <person name="Cannon C."/>
            <person name="Castanera R."/>
            <person name="Culley D."/>
            <person name="Daum C."/>
            <person name="Ezra D."/>
            <person name="Gonzalez J."/>
            <person name="Henrissat B."/>
            <person name="Kuo A."/>
            <person name="Liang C."/>
            <person name="Lipzen A."/>
            <person name="Lutzoni F."/>
            <person name="Magnuson J."/>
            <person name="Mondo S."/>
            <person name="Nolan M."/>
            <person name="Ohm R."/>
            <person name="Pangilinan J."/>
            <person name="Park H.-J."/>
            <person name="Ramirez L."/>
            <person name="Alfaro M."/>
            <person name="Sun H."/>
            <person name="Tritt A."/>
            <person name="Yoshinaga Y."/>
            <person name="Zwiers L.-H."/>
            <person name="Turgeon B."/>
            <person name="Goodwin S."/>
            <person name="Spatafora J."/>
            <person name="Crous P."/>
            <person name="Grigoriev I."/>
        </authorList>
    </citation>
    <scope>NUCLEOTIDE SEQUENCE</scope>
    <source>
        <strain evidence="3">CBS 133067</strain>
    </source>
</reference>
<evidence type="ECO:0000259" key="2">
    <source>
        <dbReference type="SMART" id="SM00360"/>
    </source>
</evidence>
<organism evidence="3 4">
    <name type="scientific">Rhizodiscina lignyota</name>
    <dbReference type="NCBI Taxonomy" id="1504668"/>
    <lineage>
        <taxon>Eukaryota</taxon>
        <taxon>Fungi</taxon>
        <taxon>Dikarya</taxon>
        <taxon>Ascomycota</taxon>
        <taxon>Pezizomycotina</taxon>
        <taxon>Dothideomycetes</taxon>
        <taxon>Pleosporomycetidae</taxon>
        <taxon>Aulographales</taxon>
        <taxon>Rhizodiscinaceae</taxon>
        <taxon>Rhizodiscina</taxon>
    </lineage>
</organism>
<accession>A0A9P4IUY2</accession>
<dbReference type="SMART" id="SM00360">
    <property type="entry name" value="RRM"/>
    <property type="match status" value="1"/>
</dbReference>
<sequence>MNPQTPLNIALDEANAIAQHNIYYEGLVNKVREVYLASRESPRLRDALKDLFDDGAASVPQPATVSKQVDKASEASEPKEQSAGIPVGAIAVDLEADSKKKDLSRLEEAVEFRNTLVITIINSHGRTIELRSLLDTSMINSKKAFFIAKITKMVGAGPPTLVPYFAALARYCASMQGITSERVFREALEQVHNPELGLGFPRIAVLRRSKQEEELAALIAEWMVWDKVRDKGMELLGRNRLHTKTTAVESSTTTKRNSEADEAMQGRRLKRVRGNVTAPFSCLSIRGLNVRTSEVFLERVWRGYSVQDVRVRKMRAGQLACFIDLATAAEAMAAIKEFHGKKVEGQVLQVEHAPSRSQ</sequence>
<dbReference type="AlphaFoldDB" id="A0A9P4IUY2"/>
<dbReference type="Gene3D" id="3.30.70.330">
    <property type="match status" value="1"/>
</dbReference>
<dbReference type="GO" id="GO:0003723">
    <property type="term" value="F:RNA binding"/>
    <property type="evidence" value="ECO:0007669"/>
    <property type="project" value="InterPro"/>
</dbReference>
<evidence type="ECO:0000256" key="1">
    <source>
        <dbReference type="SAM" id="MobiDB-lite"/>
    </source>
</evidence>
<evidence type="ECO:0000313" key="3">
    <source>
        <dbReference type="EMBL" id="KAF2104761.1"/>
    </source>
</evidence>
<dbReference type="InterPro" id="IPR000504">
    <property type="entry name" value="RRM_dom"/>
</dbReference>
<dbReference type="SUPFAM" id="SSF54928">
    <property type="entry name" value="RNA-binding domain, RBD"/>
    <property type="match status" value="1"/>
</dbReference>
<feature type="domain" description="RRM" evidence="2">
    <location>
        <begin position="282"/>
        <end position="351"/>
    </location>
</feature>
<evidence type="ECO:0000313" key="4">
    <source>
        <dbReference type="Proteomes" id="UP000799772"/>
    </source>
</evidence>
<keyword evidence="4" id="KW-1185">Reference proteome</keyword>
<feature type="region of interest" description="Disordered" evidence="1">
    <location>
        <begin position="59"/>
        <end position="82"/>
    </location>
</feature>